<evidence type="ECO:0000313" key="2">
    <source>
        <dbReference type="Proteomes" id="UP000507470"/>
    </source>
</evidence>
<dbReference type="Proteomes" id="UP000507470">
    <property type="component" value="Unassembled WGS sequence"/>
</dbReference>
<accession>A0A6J8EBM2</accession>
<evidence type="ECO:0000313" key="1">
    <source>
        <dbReference type="EMBL" id="CAC5418064.1"/>
    </source>
</evidence>
<proteinExistence type="predicted"/>
<dbReference type="EMBL" id="CACVKT020008862">
    <property type="protein sequence ID" value="CAC5418064.1"/>
    <property type="molecule type" value="Genomic_DNA"/>
</dbReference>
<keyword evidence="2" id="KW-1185">Reference proteome</keyword>
<sequence>MPKEIIRCKDALRNLHPSTKEETSVNCKATTTSDDDDDDGLKYNVLYVSSEQHDDIDVNYSTAEVDISRHISGDDEGGYSTVDDNKNFQNSLLGTFQVTDAALEINEENGTKHINAPTESGCVYAVVDRTNKTNDSVKNVETGATYAVVNIHRMRYSDERDE</sequence>
<dbReference type="AlphaFoldDB" id="A0A6J8EBM2"/>
<reference evidence="1 2" key="1">
    <citation type="submission" date="2020-06" db="EMBL/GenBank/DDBJ databases">
        <authorList>
            <person name="Li R."/>
            <person name="Bekaert M."/>
        </authorList>
    </citation>
    <scope>NUCLEOTIDE SEQUENCE [LARGE SCALE GENOMIC DNA]</scope>
    <source>
        <strain evidence="2">wild</strain>
    </source>
</reference>
<gene>
    <name evidence="1" type="ORF">MCOR_50524</name>
</gene>
<dbReference type="OrthoDB" id="6196084at2759"/>
<protein>
    <submittedName>
        <fullName evidence="1">Uncharacterized protein</fullName>
    </submittedName>
</protein>
<name>A0A6J8EBM2_MYTCO</name>
<organism evidence="1 2">
    <name type="scientific">Mytilus coruscus</name>
    <name type="common">Sea mussel</name>
    <dbReference type="NCBI Taxonomy" id="42192"/>
    <lineage>
        <taxon>Eukaryota</taxon>
        <taxon>Metazoa</taxon>
        <taxon>Spiralia</taxon>
        <taxon>Lophotrochozoa</taxon>
        <taxon>Mollusca</taxon>
        <taxon>Bivalvia</taxon>
        <taxon>Autobranchia</taxon>
        <taxon>Pteriomorphia</taxon>
        <taxon>Mytilida</taxon>
        <taxon>Mytiloidea</taxon>
        <taxon>Mytilidae</taxon>
        <taxon>Mytilinae</taxon>
        <taxon>Mytilus</taxon>
    </lineage>
</organism>